<dbReference type="Pfam" id="PF20582">
    <property type="entry name" value="UPF0758_N"/>
    <property type="match status" value="1"/>
</dbReference>
<keyword evidence="4" id="KW-0378">Hydrolase</keyword>
<dbReference type="NCBIfam" id="TIGR00608">
    <property type="entry name" value="radc"/>
    <property type="match status" value="1"/>
</dbReference>
<evidence type="ECO:0000256" key="2">
    <source>
        <dbReference type="ARBA" id="ARBA00022670"/>
    </source>
</evidence>
<dbReference type="InterPro" id="IPR037518">
    <property type="entry name" value="MPN"/>
</dbReference>
<keyword evidence="10" id="KW-1185">Reference proteome</keyword>
<keyword evidence="5" id="KW-0862">Zinc</keyword>
<keyword evidence="6" id="KW-0482">Metalloprotease</keyword>
<evidence type="ECO:0000256" key="5">
    <source>
        <dbReference type="ARBA" id="ARBA00022833"/>
    </source>
</evidence>
<evidence type="ECO:0000313" key="10">
    <source>
        <dbReference type="Proteomes" id="UP001524435"/>
    </source>
</evidence>
<reference evidence="9 10" key="1">
    <citation type="submission" date="2022-06" db="EMBL/GenBank/DDBJ databases">
        <title>Isolation of gut microbiota from human fecal samples.</title>
        <authorList>
            <person name="Pamer E.G."/>
            <person name="Barat B."/>
            <person name="Waligurski E."/>
            <person name="Medina S."/>
            <person name="Paddock L."/>
            <person name="Mostad J."/>
        </authorList>
    </citation>
    <scope>NUCLEOTIDE SEQUENCE [LARGE SCALE GENOMIC DNA]</scope>
    <source>
        <strain evidence="9 10">DFI.6.1</strain>
    </source>
</reference>
<gene>
    <name evidence="9" type="primary">radC</name>
    <name evidence="9" type="ORF">NE663_08715</name>
</gene>
<dbReference type="NCBIfam" id="NF000642">
    <property type="entry name" value="PRK00024.1"/>
    <property type="match status" value="1"/>
</dbReference>
<dbReference type="Proteomes" id="UP001524435">
    <property type="component" value="Unassembled WGS sequence"/>
</dbReference>
<evidence type="ECO:0000256" key="7">
    <source>
        <dbReference type="RuleBase" id="RU003797"/>
    </source>
</evidence>
<feature type="domain" description="MPN" evidence="8">
    <location>
        <begin position="103"/>
        <end position="225"/>
    </location>
</feature>
<protein>
    <submittedName>
        <fullName evidence="9">DNA repair protein RadC</fullName>
    </submittedName>
</protein>
<comment type="caution">
    <text evidence="9">The sequence shown here is derived from an EMBL/GenBank/DDBJ whole genome shotgun (WGS) entry which is preliminary data.</text>
</comment>
<dbReference type="RefSeq" id="WP_178200563.1">
    <property type="nucleotide sequence ID" value="NZ_CANTYB010000107.1"/>
</dbReference>
<keyword evidence="2" id="KW-0645">Protease</keyword>
<name>A0ABT1SM96_9FIRM</name>
<dbReference type="Gene3D" id="3.40.140.10">
    <property type="entry name" value="Cytidine Deaminase, domain 2"/>
    <property type="match status" value="1"/>
</dbReference>
<evidence type="ECO:0000313" key="9">
    <source>
        <dbReference type="EMBL" id="MCQ5122339.1"/>
    </source>
</evidence>
<proteinExistence type="inferred from homology"/>
<sequence length="227" mass="24936">MKVKELNQNERPREKALRNGVEELSNRDLLAVILGSGTKGVSSLELADQILTQVGTIAALQALTIADLTAFKGIKCAKAISLLAAVELSRRMSEDEMRQSAVKIEHPKHLVEWLKAKIAYASQEHFVVIYLDHGNCILKHQILFRGSDHASIISAKEIYRLAVVYGASKIIVAHNHPAGSLTPSVQDIQTTQAIVQMGEMMGIHLLDHLIVTKEGYCSLRALDLLKG</sequence>
<dbReference type="InterPro" id="IPR025657">
    <property type="entry name" value="RadC_JAB"/>
</dbReference>
<dbReference type="Pfam" id="PF04002">
    <property type="entry name" value="RadC"/>
    <property type="match status" value="1"/>
</dbReference>
<dbReference type="PANTHER" id="PTHR30471">
    <property type="entry name" value="DNA REPAIR PROTEIN RADC"/>
    <property type="match status" value="1"/>
</dbReference>
<evidence type="ECO:0000256" key="3">
    <source>
        <dbReference type="ARBA" id="ARBA00022723"/>
    </source>
</evidence>
<dbReference type="InterPro" id="IPR001405">
    <property type="entry name" value="UPF0758"/>
</dbReference>
<evidence type="ECO:0000259" key="8">
    <source>
        <dbReference type="PROSITE" id="PS50249"/>
    </source>
</evidence>
<dbReference type="PANTHER" id="PTHR30471:SF3">
    <property type="entry name" value="UPF0758 PROTEIN YEES-RELATED"/>
    <property type="match status" value="1"/>
</dbReference>
<comment type="similarity">
    <text evidence="1 7">Belongs to the UPF0758 family.</text>
</comment>
<keyword evidence="3" id="KW-0479">Metal-binding</keyword>
<accession>A0ABT1SM96</accession>
<dbReference type="InterPro" id="IPR046778">
    <property type="entry name" value="UPF0758_N"/>
</dbReference>
<evidence type="ECO:0000256" key="6">
    <source>
        <dbReference type="ARBA" id="ARBA00023049"/>
    </source>
</evidence>
<dbReference type="PROSITE" id="PS50249">
    <property type="entry name" value="MPN"/>
    <property type="match status" value="1"/>
</dbReference>
<evidence type="ECO:0000256" key="4">
    <source>
        <dbReference type="ARBA" id="ARBA00022801"/>
    </source>
</evidence>
<organism evidence="9 10">
    <name type="scientific">Massilicoli timonensis</name>
    <dbReference type="NCBI Taxonomy" id="2015901"/>
    <lineage>
        <taxon>Bacteria</taxon>
        <taxon>Bacillati</taxon>
        <taxon>Bacillota</taxon>
        <taxon>Erysipelotrichia</taxon>
        <taxon>Erysipelotrichales</taxon>
        <taxon>Erysipelotrichaceae</taxon>
        <taxon>Massilicoli</taxon>
    </lineage>
</organism>
<evidence type="ECO:0000256" key="1">
    <source>
        <dbReference type="ARBA" id="ARBA00010243"/>
    </source>
</evidence>
<dbReference type="EMBL" id="JANGCH010000013">
    <property type="protein sequence ID" value="MCQ5122339.1"/>
    <property type="molecule type" value="Genomic_DNA"/>
</dbReference>
<dbReference type="CDD" id="cd08071">
    <property type="entry name" value="MPN_DUF2466"/>
    <property type="match status" value="1"/>
</dbReference>